<protein>
    <submittedName>
        <fullName evidence="4">Putative TetR family transcriptional regulator</fullName>
    </submittedName>
</protein>
<dbReference type="Pfam" id="PF00440">
    <property type="entry name" value="TetR_N"/>
    <property type="match status" value="1"/>
</dbReference>
<sequence>MSDTRERLMDAAVSALKRQGIAGVSARSIAAEAEANQALVFYHFKTVEGLLAAAALRETELRLARYRERFAGVGSLRELLAVGQELHARERANGNVLLLGQFLAGATAYPRLAEVSAQALRQWTVELEAVLERLFAGHALAEFLDLPGLARAMTAGFVGLELYEGVDPEGATGAFAALDGLGALVEVVDGLGPVVSRAVRATVRRQVHGGAQDAGPRTGT</sequence>
<feature type="DNA-binding region" description="H-T-H motif" evidence="2">
    <location>
        <begin position="25"/>
        <end position="44"/>
    </location>
</feature>
<dbReference type="Proteomes" id="UP000007076">
    <property type="component" value="Chromosome"/>
</dbReference>
<dbReference type="InterPro" id="IPR009057">
    <property type="entry name" value="Homeodomain-like_sf"/>
</dbReference>
<dbReference type="KEGG" id="ksk:KSE_52760"/>
<evidence type="ECO:0000256" key="1">
    <source>
        <dbReference type="ARBA" id="ARBA00023125"/>
    </source>
</evidence>
<dbReference type="STRING" id="452652.KSE_52760"/>
<keyword evidence="1 2" id="KW-0238">DNA-binding</keyword>
<dbReference type="RefSeq" id="WP_014138349.1">
    <property type="nucleotide sequence ID" value="NC_016109.1"/>
</dbReference>
<dbReference type="EMBL" id="AP010968">
    <property type="protein sequence ID" value="BAJ31052.1"/>
    <property type="molecule type" value="Genomic_DNA"/>
</dbReference>
<proteinExistence type="predicted"/>
<keyword evidence="5" id="KW-1185">Reference proteome</keyword>
<evidence type="ECO:0000313" key="5">
    <source>
        <dbReference type="Proteomes" id="UP000007076"/>
    </source>
</evidence>
<dbReference type="PROSITE" id="PS50977">
    <property type="entry name" value="HTH_TETR_2"/>
    <property type="match status" value="1"/>
</dbReference>
<dbReference type="HOGENOM" id="CLU_080440_0_0_11"/>
<reference evidence="4 5" key="1">
    <citation type="journal article" date="2010" name="DNA Res.">
        <title>Genome sequence of Kitasatospora setae NBRC 14216T: an evolutionary snapshot of the family Streptomycetaceae.</title>
        <authorList>
            <person name="Ichikawa N."/>
            <person name="Oguchi A."/>
            <person name="Ikeda H."/>
            <person name="Ishikawa J."/>
            <person name="Kitani S."/>
            <person name="Watanabe Y."/>
            <person name="Nakamura S."/>
            <person name="Katano Y."/>
            <person name="Kishi E."/>
            <person name="Sasagawa M."/>
            <person name="Ankai A."/>
            <person name="Fukui S."/>
            <person name="Hashimoto Y."/>
            <person name="Kamata S."/>
            <person name="Otoguro M."/>
            <person name="Tanikawa S."/>
            <person name="Nihira T."/>
            <person name="Horinouchi S."/>
            <person name="Ohnishi Y."/>
            <person name="Hayakawa M."/>
            <person name="Kuzuyama T."/>
            <person name="Arisawa A."/>
            <person name="Nomoto F."/>
            <person name="Miura H."/>
            <person name="Takahashi Y."/>
            <person name="Fujita N."/>
        </authorList>
    </citation>
    <scope>NUCLEOTIDE SEQUENCE [LARGE SCALE GENOMIC DNA]</scope>
    <source>
        <strain evidence="5">ATCC 33774 / DSM 43861 / JCM 3304 / KCC A-0304 / NBRC 14216 / KM-6054</strain>
    </source>
</reference>
<evidence type="ECO:0000259" key="3">
    <source>
        <dbReference type="PROSITE" id="PS50977"/>
    </source>
</evidence>
<dbReference type="Gene3D" id="1.10.357.10">
    <property type="entry name" value="Tetracycline Repressor, domain 2"/>
    <property type="match status" value="1"/>
</dbReference>
<dbReference type="eggNOG" id="COG1309">
    <property type="taxonomic scope" value="Bacteria"/>
</dbReference>
<dbReference type="InterPro" id="IPR001647">
    <property type="entry name" value="HTH_TetR"/>
</dbReference>
<dbReference type="GO" id="GO:0003677">
    <property type="term" value="F:DNA binding"/>
    <property type="evidence" value="ECO:0007669"/>
    <property type="project" value="UniProtKB-UniRule"/>
</dbReference>
<dbReference type="SUPFAM" id="SSF46689">
    <property type="entry name" value="Homeodomain-like"/>
    <property type="match status" value="1"/>
</dbReference>
<evidence type="ECO:0000313" key="4">
    <source>
        <dbReference type="EMBL" id="BAJ31052.1"/>
    </source>
</evidence>
<dbReference type="AlphaFoldDB" id="E4NHS2"/>
<feature type="domain" description="HTH tetR-type" evidence="3">
    <location>
        <begin position="2"/>
        <end position="62"/>
    </location>
</feature>
<accession>E4NHS2</accession>
<evidence type="ECO:0000256" key="2">
    <source>
        <dbReference type="PROSITE-ProRule" id="PRU00335"/>
    </source>
</evidence>
<gene>
    <name evidence="4" type="ordered locus">KSE_52760</name>
</gene>
<organism evidence="4 5">
    <name type="scientific">Kitasatospora setae (strain ATCC 33774 / DSM 43861 / JCM 3304 / KCC A-0304 / NBRC 14216 / KM-6054)</name>
    <name type="common">Streptomyces setae</name>
    <dbReference type="NCBI Taxonomy" id="452652"/>
    <lineage>
        <taxon>Bacteria</taxon>
        <taxon>Bacillati</taxon>
        <taxon>Actinomycetota</taxon>
        <taxon>Actinomycetes</taxon>
        <taxon>Kitasatosporales</taxon>
        <taxon>Streptomycetaceae</taxon>
        <taxon>Kitasatospora</taxon>
    </lineage>
</organism>
<name>E4NHS2_KITSK</name>
<dbReference type="PATRIC" id="fig|452652.3.peg.5264"/>